<dbReference type="KEGG" id="ebm:SG0102_05010"/>
<dbReference type="InParanoid" id="A0A3G9J318"/>
<name>A0A3G9J318_9FIRM</name>
<evidence type="ECO:0000313" key="2">
    <source>
        <dbReference type="Proteomes" id="UP000268059"/>
    </source>
</evidence>
<protein>
    <submittedName>
        <fullName evidence="1">Uncharacterized protein</fullName>
    </submittedName>
</protein>
<sequence length="193" mass="22388">MIENYLELMHFTLEDMKDYLEEISGSEEVEDCFLERQVKAFVEKHKKEYLAYALTALMNAQGASEMEYHFVMINYFFHGEEVVEKMKAALKPLILATQKPIAIYRLLRHIMDLDCASLIDALYQAGYLTLQQAAYLCLVEKNIDLAYTYLMACDTMPKEALLDYFHSYSTTGYYALKKHFKKSAKLSLSLGTY</sequence>
<dbReference type="RefSeq" id="WP_125118504.1">
    <property type="nucleotide sequence ID" value="NZ_AP019309.1"/>
</dbReference>
<gene>
    <name evidence="1" type="ORF">SG0102_05010</name>
</gene>
<dbReference type="AlphaFoldDB" id="A0A3G9J318"/>
<keyword evidence="2" id="KW-1185">Reference proteome</keyword>
<evidence type="ECO:0000313" key="1">
    <source>
        <dbReference type="EMBL" id="BBH25567.1"/>
    </source>
</evidence>
<reference evidence="1 2" key="1">
    <citation type="submission" date="2018-11" db="EMBL/GenBank/DDBJ databases">
        <title>Novel Erysipelotrichaceae bacterium isolated from small intestine of a swine.</title>
        <authorList>
            <person name="Kim J.S."/>
            <person name="Choe H."/>
            <person name="Lee Y.R."/>
            <person name="Kim K.M."/>
            <person name="Park D.S."/>
        </authorList>
    </citation>
    <scope>NUCLEOTIDE SEQUENCE [LARGE SCALE GENOMIC DNA]</scope>
    <source>
        <strain evidence="1 2">SG0102</strain>
    </source>
</reference>
<dbReference type="OrthoDB" id="3035535at2"/>
<organism evidence="1 2">
    <name type="scientific">Intestinibaculum porci</name>
    <dbReference type="NCBI Taxonomy" id="2487118"/>
    <lineage>
        <taxon>Bacteria</taxon>
        <taxon>Bacillati</taxon>
        <taxon>Bacillota</taxon>
        <taxon>Erysipelotrichia</taxon>
        <taxon>Erysipelotrichales</taxon>
        <taxon>Erysipelotrichaceae</taxon>
        <taxon>Intestinibaculum</taxon>
    </lineage>
</organism>
<dbReference type="EMBL" id="AP019309">
    <property type="protein sequence ID" value="BBH25567.1"/>
    <property type="molecule type" value="Genomic_DNA"/>
</dbReference>
<accession>A0A3G9J318</accession>
<dbReference type="Proteomes" id="UP000268059">
    <property type="component" value="Chromosome"/>
</dbReference>
<proteinExistence type="predicted"/>